<evidence type="ECO:0000313" key="1">
    <source>
        <dbReference type="EMBL" id="KAB8074322.1"/>
    </source>
</evidence>
<gene>
    <name evidence="1" type="ORF">BDV29DRAFT_173932</name>
</gene>
<name>A0A5N5X4U1_9EURO</name>
<dbReference type="Proteomes" id="UP000326565">
    <property type="component" value="Unassembled WGS sequence"/>
</dbReference>
<protein>
    <submittedName>
        <fullName evidence="1">Uncharacterized protein</fullName>
    </submittedName>
</protein>
<dbReference type="AlphaFoldDB" id="A0A5N5X4U1"/>
<sequence>MMLHNEGLLKLHVVQLYFWQIGSLRLSERQLTFSVSLLNRIAAMSIGHSESDFSSIEKLAEGGFNCVLQIIMRDWTQLVARLLYPSAELKQYTTASEIATMGFVRFHGVSVLRVFDYSSTAKNSLGSDYIIMEKAKWLSK</sequence>
<dbReference type="InterPro" id="IPR011009">
    <property type="entry name" value="Kinase-like_dom_sf"/>
</dbReference>
<dbReference type="PANTHER" id="PTHR36091:SF2">
    <property type="entry name" value="AMINOGLYCOSIDE PHOSPHOTRANSFERASE DOMAIN-CONTAINING PROTEIN"/>
    <property type="match status" value="1"/>
</dbReference>
<organism evidence="1 2">
    <name type="scientific">Aspergillus leporis</name>
    <dbReference type="NCBI Taxonomy" id="41062"/>
    <lineage>
        <taxon>Eukaryota</taxon>
        <taxon>Fungi</taxon>
        <taxon>Dikarya</taxon>
        <taxon>Ascomycota</taxon>
        <taxon>Pezizomycotina</taxon>
        <taxon>Eurotiomycetes</taxon>
        <taxon>Eurotiomycetidae</taxon>
        <taxon>Eurotiales</taxon>
        <taxon>Aspergillaceae</taxon>
        <taxon>Aspergillus</taxon>
        <taxon>Aspergillus subgen. Circumdati</taxon>
    </lineage>
</organism>
<reference evidence="1 2" key="1">
    <citation type="submission" date="2019-04" db="EMBL/GenBank/DDBJ databases">
        <title>Friends and foes A comparative genomics study of 23 Aspergillus species from section Flavi.</title>
        <authorList>
            <consortium name="DOE Joint Genome Institute"/>
            <person name="Kjaerbolling I."/>
            <person name="Vesth T."/>
            <person name="Frisvad J.C."/>
            <person name="Nybo J.L."/>
            <person name="Theobald S."/>
            <person name="Kildgaard S."/>
            <person name="Isbrandt T."/>
            <person name="Kuo A."/>
            <person name="Sato A."/>
            <person name="Lyhne E.K."/>
            <person name="Kogle M.E."/>
            <person name="Wiebenga A."/>
            <person name="Kun R.S."/>
            <person name="Lubbers R.J."/>
            <person name="Makela M.R."/>
            <person name="Barry K."/>
            <person name="Chovatia M."/>
            <person name="Clum A."/>
            <person name="Daum C."/>
            <person name="Haridas S."/>
            <person name="He G."/>
            <person name="LaButti K."/>
            <person name="Lipzen A."/>
            <person name="Mondo S."/>
            <person name="Riley R."/>
            <person name="Salamov A."/>
            <person name="Simmons B.A."/>
            <person name="Magnuson J.K."/>
            <person name="Henrissat B."/>
            <person name="Mortensen U.H."/>
            <person name="Larsen T.O."/>
            <person name="Devries R.P."/>
            <person name="Grigoriev I.V."/>
            <person name="Machida M."/>
            <person name="Baker S.E."/>
            <person name="Andersen M.R."/>
        </authorList>
    </citation>
    <scope>NUCLEOTIDE SEQUENCE [LARGE SCALE GENOMIC DNA]</scope>
    <source>
        <strain evidence="1 2">CBS 151.66</strain>
    </source>
</reference>
<dbReference type="SUPFAM" id="SSF56112">
    <property type="entry name" value="Protein kinase-like (PK-like)"/>
    <property type="match status" value="1"/>
</dbReference>
<dbReference type="OrthoDB" id="2831558at2759"/>
<dbReference type="GO" id="GO:0005739">
    <property type="term" value="C:mitochondrion"/>
    <property type="evidence" value="ECO:0007669"/>
    <property type="project" value="TreeGrafter"/>
</dbReference>
<dbReference type="PANTHER" id="PTHR36091">
    <property type="entry name" value="ALTERED INHERITANCE OF MITOCHONDRIA PROTEIN 9, MITOCHONDRIAL"/>
    <property type="match status" value="1"/>
</dbReference>
<dbReference type="InterPro" id="IPR051035">
    <property type="entry name" value="Mito_inheritance_9"/>
</dbReference>
<proteinExistence type="predicted"/>
<accession>A0A5N5X4U1</accession>
<keyword evidence="2" id="KW-1185">Reference proteome</keyword>
<evidence type="ECO:0000313" key="2">
    <source>
        <dbReference type="Proteomes" id="UP000326565"/>
    </source>
</evidence>
<dbReference type="EMBL" id="ML732212">
    <property type="protein sequence ID" value="KAB8074322.1"/>
    <property type="molecule type" value="Genomic_DNA"/>
</dbReference>